<dbReference type="VEuPathDB" id="FungiDB:BO70DRAFT_355993"/>
<feature type="compositionally biased region" description="Basic and acidic residues" evidence="1">
    <location>
        <begin position="212"/>
        <end position="224"/>
    </location>
</feature>
<evidence type="ECO:0000313" key="3">
    <source>
        <dbReference type="Proteomes" id="UP000247233"/>
    </source>
</evidence>
<name>A0A317V7T5_9EURO</name>
<dbReference type="GeneID" id="37064153"/>
<keyword evidence="3" id="KW-1185">Reference proteome</keyword>
<dbReference type="RefSeq" id="XP_025395464.1">
    <property type="nucleotide sequence ID" value="XM_025541916.1"/>
</dbReference>
<comment type="caution">
    <text evidence="2">The sequence shown here is derived from an EMBL/GenBank/DDBJ whole genome shotgun (WGS) entry which is preliminary data.</text>
</comment>
<protein>
    <submittedName>
        <fullName evidence="2">Uncharacterized protein</fullName>
    </submittedName>
</protein>
<accession>A0A317V7T5</accession>
<gene>
    <name evidence="2" type="ORF">BO70DRAFT_355993</name>
</gene>
<reference evidence="2 3" key="1">
    <citation type="submission" date="2016-12" db="EMBL/GenBank/DDBJ databases">
        <title>The genomes of Aspergillus section Nigri reveals drivers in fungal speciation.</title>
        <authorList>
            <consortium name="DOE Joint Genome Institute"/>
            <person name="Vesth T.C."/>
            <person name="Nybo J."/>
            <person name="Theobald S."/>
            <person name="Brandl J."/>
            <person name="Frisvad J.C."/>
            <person name="Nielsen K.F."/>
            <person name="Lyhne E.K."/>
            <person name="Kogle M.E."/>
            <person name="Kuo A."/>
            <person name="Riley R."/>
            <person name="Clum A."/>
            <person name="Nolan M."/>
            <person name="Lipzen A."/>
            <person name="Salamov A."/>
            <person name="Henrissat B."/>
            <person name="Wiebenga A."/>
            <person name="De Vries R.P."/>
            <person name="Grigoriev I.V."/>
            <person name="Mortensen U.H."/>
            <person name="Andersen M.R."/>
            <person name="Baker S.E."/>
        </authorList>
    </citation>
    <scope>NUCLEOTIDE SEQUENCE [LARGE SCALE GENOMIC DNA]</scope>
    <source>
        <strain evidence="2 3">CBS 117.55</strain>
    </source>
</reference>
<evidence type="ECO:0000313" key="2">
    <source>
        <dbReference type="EMBL" id="PWY69108.1"/>
    </source>
</evidence>
<proteinExistence type="predicted"/>
<organism evidence="2 3">
    <name type="scientific">Aspergillus heteromorphus CBS 117.55</name>
    <dbReference type="NCBI Taxonomy" id="1448321"/>
    <lineage>
        <taxon>Eukaryota</taxon>
        <taxon>Fungi</taxon>
        <taxon>Dikarya</taxon>
        <taxon>Ascomycota</taxon>
        <taxon>Pezizomycotina</taxon>
        <taxon>Eurotiomycetes</taxon>
        <taxon>Eurotiomycetidae</taxon>
        <taxon>Eurotiales</taxon>
        <taxon>Aspergillaceae</taxon>
        <taxon>Aspergillus</taxon>
        <taxon>Aspergillus subgen. Circumdati</taxon>
    </lineage>
</organism>
<dbReference type="EMBL" id="MSFL01000034">
    <property type="protein sequence ID" value="PWY69108.1"/>
    <property type="molecule type" value="Genomic_DNA"/>
</dbReference>
<feature type="region of interest" description="Disordered" evidence="1">
    <location>
        <begin position="173"/>
        <end position="224"/>
    </location>
</feature>
<sequence length="250" mass="28365">MTNGLTAEDWKKVVHYYYPSSAGFTVSVRDSHPHEEGVITEFRVSYRDGSQPFTLLYLDSLQSALRQPLFTPRFREMKPTVPGGNEGRFDVLGMAASSSSMRPYIDMKYRTANGEVEISATRLRGDPEVGEFRALEEVISHNLRKLGVMIEQPWYPRDLPDSVRLRMILGEDQPVADPSNAPPAAHGEAMEMHPTPHATDNQQATVRRRRNRPQDQEHDDDKSCRRSFTTHAFYVSPASHYPISFSITPT</sequence>
<dbReference type="Proteomes" id="UP000247233">
    <property type="component" value="Unassembled WGS sequence"/>
</dbReference>
<evidence type="ECO:0000256" key="1">
    <source>
        <dbReference type="SAM" id="MobiDB-lite"/>
    </source>
</evidence>
<dbReference type="AlphaFoldDB" id="A0A317V7T5"/>